<dbReference type="OrthoDB" id="3268967at2759"/>
<dbReference type="AlphaFoldDB" id="A0A9Q3KE43"/>
<dbReference type="Gene3D" id="3.30.420.10">
    <property type="entry name" value="Ribonuclease H-like superfamily/Ribonuclease H"/>
    <property type="match status" value="1"/>
</dbReference>
<reference evidence="1" key="1">
    <citation type="submission" date="2021-03" db="EMBL/GenBank/DDBJ databases">
        <title>Draft genome sequence of rust myrtle Austropuccinia psidii MF-1, a brazilian biotype.</title>
        <authorList>
            <person name="Quecine M.C."/>
            <person name="Pachon D.M.R."/>
            <person name="Bonatelli M.L."/>
            <person name="Correr F.H."/>
            <person name="Franceschini L.M."/>
            <person name="Leite T.F."/>
            <person name="Margarido G.R.A."/>
            <person name="Almeida C.A."/>
            <person name="Ferrarezi J.A."/>
            <person name="Labate C.A."/>
        </authorList>
    </citation>
    <scope>NUCLEOTIDE SEQUENCE</scope>
    <source>
        <strain evidence="1">MF-1</strain>
    </source>
</reference>
<dbReference type="InterPro" id="IPR036397">
    <property type="entry name" value="RNaseH_sf"/>
</dbReference>
<evidence type="ECO:0000313" key="2">
    <source>
        <dbReference type="Proteomes" id="UP000765509"/>
    </source>
</evidence>
<comment type="caution">
    <text evidence="1">The sequence shown here is derived from an EMBL/GenBank/DDBJ whole genome shotgun (WGS) entry which is preliminary data.</text>
</comment>
<sequence>MIQDLQDMIRKLCANGLKLEGSDDFTHYWCSLIPAFELAYKTSIYSSIGTTPAMLKKGWNPRLPQATLRKYFFDIHATASRFKVILDKVKNHPKERINNSFEYIKQNLGKIHKAKMTLPMTGALSHALLDRKTRVAWHSAIRELTWKTPQDKRKIK</sequence>
<name>A0A9Q3KE43_9BASI</name>
<dbReference type="EMBL" id="AVOT02102173">
    <property type="protein sequence ID" value="MBW0578139.1"/>
    <property type="molecule type" value="Genomic_DNA"/>
</dbReference>
<evidence type="ECO:0000313" key="1">
    <source>
        <dbReference type="EMBL" id="MBW0578139.1"/>
    </source>
</evidence>
<protein>
    <submittedName>
        <fullName evidence="1">Uncharacterized protein</fullName>
    </submittedName>
</protein>
<accession>A0A9Q3KE43</accession>
<keyword evidence="2" id="KW-1185">Reference proteome</keyword>
<proteinExistence type="predicted"/>
<organism evidence="1 2">
    <name type="scientific">Austropuccinia psidii MF-1</name>
    <dbReference type="NCBI Taxonomy" id="1389203"/>
    <lineage>
        <taxon>Eukaryota</taxon>
        <taxon>Fungi</taxon>
        <taxon>Dikarya</taxon>
        <taxon>Basidiomycota</taxon>
        <taxon>Pucciniomycotina</taxon>
        <taxon>Pucciniomycetes</taxon>
        <taxon>Pucciniales</taxon>
        <taxon>Sphaerophragmiaceae</taxon>
        <taxon>Austropuccinia</taxon>
    </lineage>
</organism>
<gene>
    <name evidence="1" type="ORF">O181_117854</name>
</gene>
<dbReference type="GO" id="GO:0003676">
    <property type="term" value="F:nucleic acid binding"/>
    <property type="evidence" value="ECO:0007669"/>
    <property type="project" value="InterPro"/>
</dbReference>
<dbReference type="Proteomes" id="UP000765509">
    <property type="component" value="Unassembled WGS sequence"/>
</dbReference>